<organism evidence="3 4">
    <name type="scientific">Arachidicoccus ginsenosidivorans</name>
    <dbReference type="NCBI Taxonomy" id="496057"/>
    <lineage>
        <taxon>Bacteria</taxon>
        <taxon>Pseudomonadati</taxon>
        <taxon>Bacteroidota</taxon>
        <taxon>Chitinophagia</taxon>
        <taxon>Chitinophagales</taxon>
        <taxon>Chitinophagaceae</taxon>
        <taxon>Arachidicoccus</taxon>
    </lineage>
</organism>
<dbReference type="InterPro" id="IPR050490">
    <property type="entry name" value="Bact_solute-bd_prot1"/>
</dbReference>
<dbReference type="RefSeq" id="WP_146780057.1">
    <property type="nucleotide sequence ID" value="NZ_CP042434.1"/>
</dbReference>
<keyword evidence="4" id="KW-1185">Reference proteome</keyword>
<dbReference type="InterPro" id="IPR006059">
    <property type="entry name" value="SBP"/>
</dbReference>
<dbReference type="KEGG" id="agi:FSB73_02955"/>
<proteinExistence type="inferred from homology"/>
<reference evidence="3 4" key="1">
    <citation type="journal article" date="2017" name="Int. J. Syst. Evol. Microbiol.">
        <title>Arachidicoccus ginsenosidivorans sp. nov., with ginsenoside-converting activity isolated from ginseng cultivating soil.</title>
        <authorList>
            <person name="Siddiqi M.Z."/>
            <person name="Aslam Z."/>
            <person name="Im W.T."/>
        </authorList>
    </citation>
    <scope>NUCLEOTIDE SEQUENCE [LARGE SCALE GENOMIC DNA]</scope>
    <source>
        <strain evidence="3 4">Gsoil 809</strain>
    </source>
</reference>
<dbReference type="EMBL" id="CP042434">
    <property type="protein sequence ID" value="QEC70797.1"/>
    <property type="molecule type" value="Genomic_DNA"/>
</dbReference>
<sequence length="379" mass="42736">MGQIRLKGITWDHSRGYTPLVATAQRFMELNKDVEIIWHKRSLQDFADKPIGQLAKDFDLLIIDYPWIGYAAETAKLLPLNKYLPEQFLQQQLQASVGASFESYTHQGQTWAIPMDAATPVASYRPDIFQQGNWQLPGTFEDLLALADRGQVILPGIAVDTLMNFYMFCCTLGENPFTQVGQVISEQTGLQALELYKSLISKIDPICFELNPIKVYELMSSTDQYSYCPFAYGYSNYARKGYAAHPIHFTDLVRLNGKPLITTIGGTGLGVSAYCMYKSKAIAYLQYTTSAAVQEALYFETGGQPAHLQAWMSKGTNQATQHFFTRTLPALKRAYLRPRYNGYIYFQDHAGDLIRNYLISGGQPKNVLSELNHLLNTVH</sequence>
<gene>
    <name evidence="3" type="ORF">FSB73_02955</name>
</gene>
<evidence type="ECO:0000313" key="4">
    <source>
        <dbReference type="Proteomes" id="UP000321291"/>
    </source>
</evidence>
<dbReference type="Gene3D" id="3.40.190.10">
    <property type="entry name" value="Periplasmic binding protein-like II"/>
    <property type="match status" value="1"/>
</dbReference>
<dbReference type="AlphaFoldDB" id="A0A5B8VGR2"/>
<dbReference type="Pfam" id="PF01547">
    <property type="entry name" value="SBP_bac_1"/>
    <property type="match status" value="1"/>
</dbReference>
<evidence type="ECO:0000256" key="2">
    <source>
        <dbReference type="ARBA" id="ARBA00008520"/>
    </source>
</evidence>
<dbReference type="GO" id="GO:0042597">
    <property type="term" value="C:periplasmic space"/>
    <property type="evidence" value="ECO:0007669"/>
    <property type="project" value="UniProtKB-SubCell"/>
</dbReference>
<comment type="similarity">
    <text evidence="2">Belongs to the bacterial solute-binding protein 1 family.</text>
</comment>
<dbReference type="PANTHER" id="PTHR43649:SF12">
    <property type="entry name" value="DIACETYLCHITOBIOSE BINDING PROTEIN DASA"/>
    <property type="match status" value="1"/>
</dbReference>
<dbReference type="Proteomes" id="UP000321291">
    <property type="component" value="Chromosome"/>
</dbReference>
<name>A0A5B8VGR2_9BACT</name>
<dbReference type="SUPFAM" id="SSF53850">
    <property type="entry name" value="Periplasmic binding protein-like II"/>
    <property type="match status" value="1"/>
</dbReference>
<accession>A0A5B8VGR2</accession>
<protein>
    <submittedName>
        <fullName evidence="3">Extracellular solute-binding protein</fullName>
    </submittedName>
</protein>
<evidence type="ECO:0000256" key="1">
    <source>
        <dbReference type="ARBA" id="ARBA00004418"/>
    </source>
</evidence>
<comment type="subcellular location">
    <subcellularLocation>
        <location evidence="1">Periplasm</location>
    </subcellularLocation>
</comment>
<dbReference type="PANTHER" id="PTHR43649">
    <property type="entry name" value="ARABINOSE-BINDING PROTEIN-RELATED"/>
    <property type="match status" value="1"/>
</dbReference>
<dbReference type="OrthoDB" id="9811622at2"/>
<evidence type="ECO:0000313" key="3">
    <source>
        <dbReference type="EMBL" id="QEC70797.1"/>
    </source>
</evidence>